<proteinExistence type="predicted"/>
<dbReference type="PANTHER" id="PTHR15822">
    <property type="entry name" value="TRAF AND TNF RECEPTOR-ASSOCIATED PROTEIN"/>
    <property type="match status" value="1"/>
</dbReference>
<keyword evidence="3" id="KW-0255">Endonuclease</keyword>
<evidence type="ECO:0000259" key="2">
    <source>
        <dbReference type="Pfam" id="PF03372"/>
    </source>
</evidence>
<gene>
    <name evidence="3" type="ORF">QFF56_08955</name>
</gene>
<dbReference type="GO" id="GO:0016787">
    <property type="term" value="F:hydrolase activity"/>
    <property type="evidence" value="ECO:0007669"/>
    <property type="project" value="UniProtKB-KW"/>
</dbReference>
<reference evidence="3" key="1">
    <citation type="submission" date="2023-04" db="EMBL/GenBank/DDBJ databases">
        <title>Four porcine-derived lactic acid bacteria strains analyses and their evaluation as potential probiotics based on genomics.</title>
        <authorList>
            <person name="Niu D."/>
        </authorList>
    </citation>
    <scope>NUCLEOTIDE SEQUENCE</scope>
    <source>
        <strain evidence="3">ZSB1</strain>
    </source>
</reference>
<feature type="domain" description="Endonuclease/exonuclease/phosphatase" evidence="2">
    <location>
        <begin position="21"/>
        <end position="261"/>
    </location>
</feature>
<dbReference type="Pfam" id="PF03372">
    <property type="entry name" value="Exo_endo_phos"/>
    <property type="match status" value="1"/>
</dbReference>
<sequence>MAKFLTLNTHSWLGEDSELALEILGKQILAADYDVIALQEVNQRIDSPDVLQAPYTLENQHHLHEDNYALKLVEYLKERGVNYYFTWAYGHIGYDEYHEGVALLSKQPFTSERSVLTSNVDDEYDYHTRRALIAKTQVAGQEMCVVSGHFSWWKNDFKSEWHRLEATLATEEAPLVIMGDFNNPENTPGHELILASPLKLKDSHLAAKEVTGGATILQDIDGWENNDKALRIDYIFVSQQLEVTQSHVLFDGKEQPLISDHFGVECVIK</sequence>
<dbReference type="PANTHER" id="PTHR15822:SF23">
    <property type="entry name" value="ENDONUCLEASE_EXONUCLEASE_PHOSPHATASE FAMILY PROTEIN"/>
    <property type="match status" value="1"/>
</dbReference>
<name>A0AAJ6FY28_9LACO</name>
<organism evidence="3 4">
    <name type="scientific">Ligilactobacillus animalis</name>
    <dbReference type="NCBI Taxonomy" id="1605"/>
    <lineage>
        <taxon>Bacteria</taxon>
        <taxon>Bacillati</taxon>
        <taxon>Bacillota</taxon>
        <taxon>Bacilli</taxon>
        <taxon>Lactobacillales</taxon>
        <taxon>Lactobacillaceae</taxon>
        <taxon>Ligilactobacillus</taxon>
    </lineage>
</organism>
<accession>A0AAJ6FY28</accession>
<dbReference type="EMBL" id="CP123751">
    <property type="protein sequence ID" value="WHQ80041.1"/>
    <property type="molecule type" value="Genomic_DNA"/>
</dbReference>
<evidence type="ECO:0000313" key="4">
    <source>
        <dbReference type="Proteomes" id="UP001238155"/>
    </source>
</evidence>
<dbReference type="RefSeq" id="WP_216547743.1">
    <property type="nucleotide sequence ID" value="NZ_CAJKXD010000012.1"/>
</dbReference>
<dbReference type="GO" id="GO:0004519">
    <property type="term" value="F:endonuclease activity"/>
    <property type="evidence" value="ECO:0007669"/>
    <property type="project" value="UniProtKB-KW"/>
</dbReference>
<evidence type="ECO:0000256" key="1">
    <source>
        <dbReference type="ARBA" id="ARBA00022801"/>
    </source>
</evidence>
<protein>
    <submittedName>
        <fullName evidence="3">Endonuclease/exonuclease/phosphatase family protein</fullName>
    </submittedName>
</protein>
<evidence type="ECO:0000313" key="3">
    <source>
        <dbReference type="EMBL" id="WHQ80041.1"/>
    </source>
</evidence>
<dbReference type="CDD" id="cd09079">
    <property type="entry name" value="RgfB-like"/>
    <property type="match status" value="1"/>
</dbReference>
<keyword evidence="1" id="KW-0378">Hydrolase</keyword>
<dbReference type="Proteomes" id="UP001238155">
    <property type="component" value="Chromosome"/>
</dbReference>
<dbReference type="InterPro" id="IPR005135">
    <property type="entry name" value="Endo/exonuclease/phosphatase"/>
</dbReference>
<dbReference type="AlphaFoldDB" id="A0AAJ6FY28"/>
<dbReference type="InterPro" id="IPR051547">
    <property type="entry name" value="TDP2-like"/>
</dbReference>
<keyword evidence="3" id="KW-0540">Nuclease</keyword>